<reference evidence="3" key="1">
    <citation type="submission" date="2018-12" db="EMBL/GenBank/DDBJ databases">
        <title>Complete genome sequence of an uncultured bacterium of the candidate phylum Bipolaricaulota.</title>
        <authorList>
            <person name="Kadnikov V.V."/>
            <person name="Mardanov A.V."/>
            <person name="Beletsky A.V."/>
            <person name="Frank Y.A."/>
            <person name="Karnachuk O.V."/>
            <person name="Ravin N.V."/>
        </authorList>
    </citation>
    <scope>NUCLEOTIDE SEQUENCE [LARGE SCALE GENOMIC DNA]</scope>
</reference>
<dbReference type="GO" id="GO:0030975">
    <property type="term" value="F:thiamine binding"/>
    <property type="evidence" value="ECO:0007669"/>
    <property type="project" value="TreeGrafter"/>
</dbReference>
<evidence type="ECO:0000256" key="1">
    <source>
        <dbReference type="ARBA" id="ARBA00022729"/>
    </source>
</evidence>
<keyword evidence="1" id="KW-0732">Signal</keyword>
<dbReference type="KEGG" id="bih:BIP78_0408"/>
<dbReference type="AlphaFoldDB" id="A0A410FT61"/>
<name>A0A410FT61_BIPS1</name>
<dbReference type="SUPFAM" id="SSF53850">
    <property type="entry name" value="Periplasmic binding protein-like II"/>
    <property type="match status" value="1"/>
</dbReference>
<dbReference type="PANTHER" id="PTHR30006:SF2">
    <property type="entry name" value="ABC TRANSPORTER SUBSTRATE-BINDING PROTEIN"/>
    <property type="match status" value="1"/>
</dbReference>
<dbReference type="Pfam" id="PF13343">
    <property type="entry name" value="SBP_bac_6"/>
    <property type="match status" value="1"/>
</dbReference>
<proteinExistence type="predicted"/>
<protein>
    <submittedName>
        <fullName evidence="2">Ferric iron ABC transporter, iron-binding protein</fullName>
    </submittedName>
</protein>
<dbReference type="GO" id="GO:0015888">
    <property type="term" value="P:thiamine transport"/>
    <property type="evidence" value="ECO:0007669"/>
    <property type="project" value="TreeGrafter"/>
</dbReference>
<dbReference type="InterPro" id="IPR026045">
    <property type="entry name" value="Ferric-bd"/>
</dbReference>
<accession>A0A410FT61</accession>
<dbReference type="Proteomes" id="UP000287233">
    <property type="component" value="Chromosome"/>
</dbReference>
<sequence>MYVRRKWFNLLVAALVVAAVGIAGFAQRLVVYSSVDEANARLILNAFSKATGIAVDFVFLSSGPALARIEAELANPQADVWFGAPLENHVIAKERGFTQPYKTLAVYGVSPEFYDVDGYYHPIYMNPLGIGINTNVLKQIGAPMPESWDDLLNPAFAKMIQYPNPQASGTAYSFITGLIQVYGEDGAFQYLRNLAPNIQTYTQSGTGPSKAVGPGQCAVGIQFTPAFFQFMEQGYPVTVVFPKEGVPYEVASVSILKGAKNLAAAQQLIDWIVSPAGQQTIVDVKTYFYPIRSDVDFGSLQPLSTIRLLPVDSAWAAQNKARLVERWINEVLPY</sequence>
<evidence type="ECO:0000313" key="2">
    <source>
        <dbReference type="EMBL" id="QAA76174.1"/>
    </source>
</evidence>
<dbReference type="CDD" id="cd13544">
    <property type="entry name" value="PBP2_Fbp_like_1"/>
    <property type="match status" value="1"/>
</dbReference>
<dbReference type="Gene3D" id="3.40.190.10">
    <property type="entry name" value="Periplasmic binding protein-like II"/>
    <property type="match status" value="2"/>
</dbReference>
<dbReference type="PANTHER" id="PTHR30006">
    <property type="entry name" value="THIAMINE-BINDING PERIPLASMIC PROTEIN-RELATED"/>
    <property type="match status" value="1"/>
</dbReference>
<dbReference type="EMBL" id="CP034928">
    <property type="protein sequence ID" value="QAA76174.1"/>
    <property type="molecule type" value="Genomic_DNA"/>
</dbReference>
<dbReference type="GO" id="GO:0030288">
    <property type="term" value="C:outer membrane-bounded periplasmic space"/>
    <property type="evidence" value="ECO:0007669"/>
    <property type="project" value="TreeGrafter"/>
</dbReference>
<dbReference type="PIRSF" id="PIRSF002825">
    <property type="entry name" value="CfbpA"/>
    <property type="match status" value="1"/>
</dbReference>
<evidence type="ECO:0000313" key="3">
    <source>
        <dbReference type="Proteomes" id="UP000287233"/>
    </source>
</evidence>
<dbReference type="GO" id="GO:0030976">
    <property type="term" value="F:thiamine pyrophosphate binding"/>
    <property type="evidence" value="ECO:0007669"/>
    <property type="project" value="TreeGrafter"/>
</dbReference>
<organism evidence="2 3">
    <name type="scientific">Bipolaricaulis sibiricus</name>
    <dbReference type="NCBI Taxonomy" id="2501609"/>
    <lineage>
        <taxon>Bacteria</taxon>
        <taxon>Candidatus Bipolaricaulota</taxon>
        <taxon>Candidatus Bipolaricaulia</taxon>
        <taxon>Candidatus Bipolaricaulales</taxon>
        <taxon>Candidatus Bipolaricaulaceae</taxon>
        <taxon>Candidatus Bipolaricaulis</taxon>
    </lineage>
</organism>
<gene>
    <name evidence="2" type="ORF">BIP78_0408</name>
</gene>